<dbReference type="GO" id="GO:0007166">
    <property type="term" value="P:cell surface receptor signaling pathway"/>
    <property type="evidence" value="ECO:0007669"/>
    <property type="project" value="UniProtKB-ARBA"/>
</dbReference>
<dbReference type="Gene3D" id="3.40.50.2300">
    <property type="match status" value="3"/>
</dbReference>
<evidence type="ECO:0000313" key="23">
    <source>
        <dbReference type="Proteomes" id="UP000515146"/>
    </source>
</evidence>
<dbReference type="SUPFAM" id="SSF81324">
    <property type="entry name" value="Voltage-gated potassium channels"/>
    <property type="match status" value="1"/>
</dbReference>
<evidence type="ECO:0000313" key="24">
    <source>
        <dbReference type="RefSeq" id="XP_027197272.1"/>
    </source>
</evidence>
<sequence length="1213" mass="140474">MIHRFDYLLMKIDYYNRRRYVRRCHEHHHHNENWLKSWLILIFTILNLKFQHRHDSIFHCHCRHRHSIRFILLSSLSILFLFGFYTGLIEAYEFFHHDHHNHYEQQQQQFQSNQQQIHFSPIISNRSNQSNIFRIGIIFTKQSHTEFHHAIFRYAIKYFNNRQQQTIPSSLNSLSSSSSSTIKSHSNHQQQQQNTMYSSSQQFNPQPYNHLPTSTLTNNEHSSSSSSSSTVPFPQIKLIPLISHIDHDNPFQVIQELCLQLNRGAMALIIPPSGLFNSHQTLMAYSTVFKFPLISTAMIPSFSSENSYSKIPKSYPWPSFETSSSSSSSSQQHQSSTSNQERDHLFKNRFRSSSSSFEYGNFTFHLYPDFTRAIAETIKYYKWPNIIFLYNTDTGSLRFQHLMHHLTGWLDDGQWHPIVLSLVRNFDNINEANHILQQLELNESHSRKHVVLECRTMAEARSIIVNHVRDIFISARNYHFLISNHLLSTEEFFDDTIKELYVMNITLLQLSSSLSSSWSTWHSKSSKLSPYDTMDMINTSSAESRLFSIFFRYFHTQTNAGVDTNGTSNSYPNGNFKSSASLPPQLEQASDGLLLFDAIQTLYKAFFSMSNSLNYDFNQRVRSPTPTNTLNLTNACNSIGTEQFISTQFGDHLRQFILKQYLDGLTGPIDFDRFGQRQNYSIDIIESGLNLKPHKIGNWTNRDGFRLDLEMIKKKSEDLENLENKIYYVTSIVEEPYLIVKKSHGGKKFQGNDRFEGYCKDLADLIAQHLNITYEMHLVKDSKYGGIVKNNTKEWNGMVGELVRHEADIAIAPLTITSARERVIDFTKPFMSLGISIMIKKPQKKNPGVFSFMNPLSYEIWMCVILAYVGVSVVLFLVSRFSPYEWRYEETVYGPHVSNDFSLYNSLWFALGAIMQQGCDVYPRSVAGRIVGSVWWFFTLILLSTYTANLAAFLTVERMVTPINSADDLVKQTEIEYGVLADSSSMEFFRRSKIAVHQRMWEFMKSRPHVFVDSYEDGIRRVRESKGKYAFLIESTKNDYVNERKPCDTMKVGRNFDAKGYGVATPRGSILREKLNLAILYLIENGDLTRLENRWWFDRSECKSKEQKDTNQYTLTLNSVAGCFYILISGLLLAMIVALCEFILKAQHDSAVYNISFMEAMRSILCISITGKPTKMIRNLQLKINQDEFDTSAAIDEPPPPTSMNHSFESMFQ</sequence>
<keyword evidence="4 20" id="KW-0812">Transmembrane</keyword>
<proteinExistence type="inferred from homology"/>
<evidence type="ECO:0000256" key="4">
    <source>
        <dbReference type="ARBA" id="ARBA00022692"/>
    </source>
</evidence>
<keyword evidence="6 20" id="KW-1133">Transmembrane helix</keyword>
<dbReference type="Gene3D" id="3.40.190.10">
    <property type="entry name" value="Periplasmic binding protein-like II"/>
    <property type="match status" value="2"/>
</dbReference>
<reference evidence="24" key="1">
    <citation type="submission" date="2025-08" db="UniProtKB">
        <authorList>
            <consortium name="RefSeq"/>
        </authorList>
    </citation>
    <scope>IDENTIFICATION</scope>
    <source>
        <strain evidence="24">Airmid</strain>
    </source>
</reference>
<keyword evidence="5" id="KW-0732">Signal</keyword>
<evidence type="ECO:0000256" key="15">
    <source>
        <dbReference type="ARBA" id="ARBA00034104"/>
    </source>
</evidence>
<evidence type="ECO:0000256" key="9">
    <source>
        <dbReference type="ARBA" id="ARBA00023136"/>
    </source>
</evidence>
<evidence type="ECO:0000256" key="6">
    <source>
        <dbReference type="ARBA" id="ARBA00022989"/>
    </source>
</evidence>
<feature type="compositionally biased region" description="Low complexity" evidence="19">
    <location>
        <begin position="322"/>
        <end position="338"/>
    </location>
</feature>
<organism evidence="23 24">
    <name type="scientific">Dermatophagoides pteronyssinus</name>
    <name type="common">European house dust mite</name>
    <dbReference type="NCBI Taxonomy" id="6956"/>
    <lineage>
        <taxon>Eukaryota</taxon>
        <taxon>Metazoa</taxon>
        <taxon>Ecdysozoa</taxon>
        <taxon>Arthropoda</taxon>
        <taxon>Chelicerata</taxon>
        <taxon>Arachnida</taxon>
        <taxon>Acari</taxon>
        <taxon>Acariformes</taxon>
        <taxon>Sarcoptiformes</taxon>
        <taxon>Astigmata</taxon>
        <taxon>Psoroptidia</taxon>
        <taxon>Analgoidea</taxon>
        <taxon>Pyroglyphidae</taxon>
        <taxon>Dermatophagoidinae</taxon>
        <taxon>Dermatophagoides</taxon>
    </lineage>
</organism>
<dbReference type="KEGG" id="dpte:113791672"/>
<evidence type="ECO:0000256" key="7">
    <source>
        <dbReference type="ARBA" id="ARBA00023018"/>
    </source>
</evidence>
<feature type="site" description="Crucial to convey clamshell closure to channel opening" evidence="17">
    <location>
        <position position="963"/>
    </location>
</feature>
<keyword evidence="8" id="KW-0406">Ion transport</keyword>
<comment type="similarity">
    <text evidence="1">Belongs to the glutamate-gated ion channel (TC 1.A.10.1) family.</text>
</comment>
<evidence type="ECO:0000256" key="19">
    <source>
        <dbReference type="SAM" id="MobiDB-lite"/>
    </source>
</evidence>
<dbReference type="Pfam" id="PF01094">
    <property type="entry name" value="ANF_receptor"/>
    <property type="match status" value="1"/>
</dbReference>
<evidence type="ECO:0000256" key="3">
    <source>
        <dbReference type="ARBA" id="ARBA00022475"/>
    </source>
</evidence>
<dbReference type="FunFam" id="1.10.287.70:FF:000067">
    <property type="entry name" value="glutamate receptor 2 isoform X1"/>
    <property type="match status" value="1"/>
</dbReference>
<feature type="binding site" evidence="16">
    <location>
        <position position="1034"/>
    </location>
    <ligand>
        <name>L-glutamate</name>
        <dbReference type="ChEBI" id="CHEBI:29985"/>
    </ligand>
</feature>
<dbReference type="FunFam" id="3.40.190.10:FF:000001">
    <property type="entry name" value="Glutamate receptor ionotropic, kainate 2"/>
    <property type="match status" value="1"/>
</dbReference>
<evidence type="ECO:0000256" key="16">
    <source>
        <dbReference type="PIRSR" id="PIRSR601508-1"/>
    </source>
</evidence>
<feature type="transmembrane region" description="Helical" evidence="20">
    <location>
        <begin position="70"/>
        <end position="88"/>
    </location>
</feature>
<keyword evidence="9 20" id="KW-0472">Membrane</keyword>
<evidence type="ECO:0000256" key="13">
    <source>
        <dbReference type="ARBA" id="ARBA00023286"/>
    </source>
</evidence>
<evidence type="ECO:0000256" key="2">
    <source>
        <dbReference type="ARBA" id="ARBA00022448"/>
    </source>
</evidence>
<dbReference type="InterPro" id="IPR001320">
    <property type="entry name" value="Iontro_rcpt_C"/>
</dbReference>
<evidence type="ECO:0000256" key="14">
    <source>
        <dbReference type="ARBA" id="ARBA00023303"/>
    </source>
</evidence>
<keyword evidence="13" id="KW-1071">Ligand-gated ion channel</keyword>
<feature type="disulfide bond" evidence="18">
    <location>
        <begin position="1047"/>
        <end position="1102"/>
    </location>
</feature>
<accession>A0A6P6XV27</accession>
<keyword evidence="14" id="KW-0407">Ion channel</keyword>
<evidence type="ECO:0000259" key="22">
    <source>
        <dbReference type="SMART" id="SM00918"/>
    </source>
</evidence>
<evidence type="ECO:0000256" key="1">
    <source>
        <dbReference type="ARBA" id="ARBA00008685"/>
    </source>
</evidence>
<dbReference type="Gene3D" id="1.10.287.70">
    <property type="match status" value="1"/>
</dbReference>
<evidence type="ECO:0000256" key="12">
    <source>
        <dbReference type="ARBA" id="ARBA00023257"/>
    </source>
</evidence>
<evidence type="ECO:0000256" key="11">
    <source>
        <dbReference type="ARBA" id="ARBA00023180"/>
    </source>
</evidence>
<dbReference type="PANTHER" id="PTHR18966">
    <property type="entry name" value="IONOTROPIC GLUTAMATE RECEPTOR"/>
    <property type="match status" value="1"/>
</dbReference>
<dbReference type="RefSeq" id="XP_027197272.1">
    <property type="nucleotide sequence ID" value="XM_027341471.1"/>
</dbReference>
<dbReference type="PRINTS" id="PR00177">
    <property type="entry name" value="NMDARECEPTOR"/>
</dbReference>
<feature type="region of interest" description="Disordered" evidence="19">
    <location>
        <begin position="1191"/>
        <end position="1213"/>
    </location>
</feature>
<dbReference type="InParanoid" id="A0A6P6XV27"/>
<dbReference type="SMART" id="SM00918">
    <property type="entry name" value="Lig_chan-Glu_bd"/>
    <property type="match status" value="1"/>
</dbReference>
<dbReference type="CDD" id="cd13715">
    <property type="entry name" value="PBP2_iGluR_AMPA"/>
    <property type="match status" value="1"/>
</dbReference>
<dbReference type="OrthoDB" id="5984008at2759"/>
<dbReference type="OMA" id="RLENRWW"/>
<evidence type="ECO:0000259" key="21">
    <source>
        <dbReference type="SMART" id="SM00079"/>
    </source>
</evidence>
<protein>
    <submittedName>
        <fullName evidence="24">Glutamate receptor 2-like</fullName>
    </submittedName>
</protein>
<keyword evidence="7" id="KW-0770">Synapse</keyword>
<dbReference type="InterPro" id="IPR001828">
    <property type="entry name" value="ANF_lig-bd_rcpt"/>
</dbReference>
<dbReference type="GO" id="GO:0045211">
    <property type="term" value="C:postsynaptic membrane"/>
    <property type="evidence" value="ECO:0007669"/>
    <property type="project" value="UniProtKB-SubCell"/>
</dbReference>
<comment type="subcellular location">
    <subcellularLocation>
        <location evidence="15">Postsynaptic cell membrane</location>
        <topology evidence="15">Multi-pass membrane protein</topology>
    </subcellularLocation>
</comment>
<evidence type="ECO:0000256" key="17">
    <source>
        <dbReference type="PIRSR" id="PIRSR601508-2"/>
    </source>
</evidence>
<keyword evidence="10" id="KW-0675">Receptor</keyword>
<evidence type="ECO:0000256" key="8">
    <source>
        <dbReference type="ARBA" id="ARBA00023065"/>
    </source>
</evidence>
<dbReference type="Pfam" id="PF00060">
    <property type="entry name" value="Lig_chan"/>
    <property type="match status" value="1"/>
</dbReference>
<feature type="region of interest" description="Disordered" evidence="19">
    <location>
        <begin position="322"/>
        <end position="344"/>
    </location>
</feature>
<feature type="compositionally biased region" description="Low complexity" evidence="19">
    <location>
        <begin position="169"/>
        <end position="202"/>
    </location>
</feature>
<dbReference type="GO" id="GO:0022824">
    <property type="term" value="F:transmitter-gated monoatomic ion channel activity"/>
    <property type="evidence" value="ECO:0007669"/>
    <property type="project" value="UniProtKB-ARBA"/>
</dbReference>
<dbReference type="FunCoup" id="A0A6P6XV27">
    <property type="interactions" value="141"/>
</dbReference>
<feature type="transmembrane region" description="Helical" evidence="20">
    <location>
        <begin position="858"/>
        <end position="878"/>
    </location>
</feature>
<feature type="binding site" evidence="16">
    <location>
        <position position="984"/>
    </location>
    <ligand>
        <name>L-glutamate</name>
        <dbReference type="ChEBI" id="CHEBI:29985"/>
    </ligand>
</feature>
<feature type="binding site" evidence="16">
    <location>
        <position position="985"/>
    </location>
    <ligand>
        <name>L-glutamate</name>
        <dbReference type="ChEBI" id="CHEBI:29985"/>
    </ligand>
</feature>
<feature type="transmembrane region" description="Helical" evidence="20">
    <location>
        <begin position="1124"/>
        <end position="1144"/>
    </location>
</feature>
<keyword evidence="11" id="KW-0325">Glycoprotein</keyword>
<feature type="compositionally biased region" description="Polar residues" evidence="19">
    <location>
        <begin position="203"/>
        <end position="221"/>
    </location>
</feature>
<feature type="domain" description="Ionotropic glutamate receptor L-glutamate and glycine-binding" evidence="22">
    <location>
        <begin position="736"/>
        <end position="804"/>
    </location>
</feature>
<feature type="site" description="Interaction with the cone snail toxin Con-ikot-ikot" evidence="17">
    <location>
        <position position="990"/>
    </location>
</feature>
<dbReference type="InterPro" id="IPR028082">
    <property type="entry name" value="Peripla_BP_I"/>
</dbReference>
<feature type="binding site" evidence="16">
    <location>
        <position position="813"/>
    </location>
    <ligand>
        <name>L-glutamate</name>
        <dbReference type="ChEBI" id="CHEBI:29985"/>
    </ligand>
</feature>
<gene>
    <name evidence="24" type="primary">LOC113791672</name>
</gene>
<dbReference type="SUPFAM" id="SSF53850">
    <property type="entry name" value="Periplasmic binding protein-like II"/>
    <property type="match status" value="1"/>
</dbReference>
<feature type="binding site" evidence="16">
    <location>
        <position position="815"/>
    </location>
    <ligand>
        <name>L-glutamate</name>
        <dbReference type="ChEBI" id="CHEBI:29985"/>
    </ligand>
</feature>
<feature type="region of interest" description="Disordered" evidence="19">
    <location>
        <begin position="169"/>
        <end position="231"/>
    </location>
</feature>
<dbReference type="Pfam" id="PF10613">
    <property type="entry name" value="Lig_chan-Glu_bd"/>
    <property type="match status" value="1"/>
</dbReference>
<evidence type="ECO:0000256" key="20">
    <source>
        <dbReference type="SAM" id="Phobius"/>
    </source>
</evidence>
<dbReference type="InterPro" id="IPR015683">
    <property type="entry name" value="Ionotropic_Glu_rcpt"/>
</dbReference>
<dbReference type="AlphaFoldDB" id="A0A6P6XV27"/>
<evidence type="ECO:0000256" key="18">
    <source>
        <dbReference type="PIRSR" id="PIRSR601508-3"/>
    </source>
</evidence>
<dbReference type="InterPro" id="IPR001508">
    <property type="entry name" value="Iono_Glu_rcpt_met"/>
</dbReference>
<dbReference type="FunFam" id="3.40.190.10:FF:000087">
    <property type="entry name" value="glutamate receptor 4 isoform X2"/>
    <property type="match status" value="1"/>
</dbReference>
<dbReference type="Proteomes" id="UP000515146">
    <property type="component" value="Unplaced"/>
</dbReference>
<name>A0A6P6XV27_DERPT</name>
<keyword evidence="23" id="KW-1185">Reference proteome</keyword>
<keyword evidence="18" id="KW-1015">Disulfide bond</keyword>
<feature type="compositionally biased region" description="Polar residues" evidence="19">
    <location>
        <begin position="1203"/>
        <end position="1213"/>
    </location>
</feature>
<keyword evidence="12" id="KW-0628">Postsynaptic cell membrane</keyword>
<feature type="transmembrane region" description="Helical" evidence="20">
    <location>
        <begin position="934"/>
        <end position="956"/>
    </location>
</feature>
<evidence type="ECO:0000256" key="5">
    <source>
        <dbReference type="ARBA" id="ARBA00022729"/>
    </source>
</evidence>
<dbReference type="SMART" id="SM00079">
    <property type="entry name" value="PBPe"/>
    <property type="match status" value="1"/>
</dbReference>
<keyword evidence="3" id="KW-1003">Cell membrane</keyword>
<keyword evidence="2" id="KW-0813">Transport</keyword>
<evidence type="ECO:0000256" key="10">
    <source>
        <dbReference type="ARBA" id="ARBA00023170"/>
    </source>
</evidence>
<feature type="binding site" evidence="16">
    <location>
        <position position="820"/>
    </location>
    <ligand>
        <name>L-glutamate</name>
        <dbReference type="ChEBI" id="CHEBI:29985"/>
    </ligand>
</feature>
<feature type="domain" description="Ionotropic glutamate receptor C-terminal" evidence="21">
    <location>
        <begin position="726"/>
        <end position="1098"/>
    </location>
</feature>
<dbReference type="InterPro" id="IPR019594">
    <property type="entry name" value="Glu/Gly-bd"/>
</dbReference>
<dbReference type="SUPFAM" id="SSF53822">
    <property type="entry name" value="Periplasmic binding protein-like I"/>
    <property type="match status" value="1"/>
</dbReference>